<keyword evidence="4" id="KW-0862">Zinc</keyword>
<accession>A0A0N1HMK5</accession>
<sequence length="366" mass="40904">MPVPTQNWDFQALDEPDVFKCTFENCDKVFENAKDLRRHKVNDINHHYCKKCDLDFASDTQHIIHRIATPSKHITCPLCATDFKVRAGLDRHCEVMHPTQQQINCIACKGVFGSMASMMDHIQKGQCKISSEEWHLERAERTLQKEAFLERRDQNIGSHLSSRSSDLDVQDGGVSLLEHSNVTKLNDDAALAEIDNLASRISNLTTANGTEEPLGGKDSVVGNASSVAANDASMLSYNSTIDTSLSAHRKTTFKLIDFYDKVSDSYTCPVPRCKRVFKDPRDFHKHLLGPAHTGGRVQCPSCLKDFSNLTALCSHMESFNRRCKIKHSVNYNQVLRELTAGVVGTGGFHDDGSVKYIMPTDEGWDA</sequence>
<dbReference type="PROSITE" id="PS50157">
    <property type="entry name" value="ZINC_FINGER_C2H2_2"/>
    <property type="match status" value="3"/>
</dbReference>
<keyword evidence="6" id="KW-0804">Transcription</keyword>
<dbReference type="SMART" id="SM00355">
    <property type="entry name" value="ZnF_C2H2"/>
    <property type="match status" value="6"/>
</dbReference>
<dbReference type="GeneID" id="28736301"/>
<feature type="domain" description="C2H2-type" evidence="9">
    <location>
        <begin position="266"/>
        <end position="297"/>
    </location>
</feature>
<keyword evidence="3 8" id="KW-0863">Zinc-finger</keyword>
<gene>
    <name evidence="10" type="ORF">AB675_4291</name>
</gene>
<evidence type="ECO:0000313" key="10">
    <source>
        <dbReference type="EMBL" id="KPI38527.1"/>
    </source>
</evidence>
<evidence type="ECO:0000256" key="7">
    <source>
        <dbReference type="ARBA" id="ARBA00023242"/>
    </source>
</evidence>
<dbReference type="InterPro" id="IPR051061">
    <property type="entry name" value="Zinc_finger_trans_reg"/>
</dbReference>
<evidence type="ECO:0000259" key="9">
    <source>
        <dbReference type="PROSITE" id="PS50157"/>
    </source>
</evidence>
<reference evidence="10 11" key="1">
    <citation type="submission" date="2015-06" db="EMBL/GenBank/DDBJ databases">
        <title>Draft genome of the ant-associated black yeast Phialophora attae CBS 131958.</title>
        <authorList>
            <person name="Moreno L.F."/>
            <person name="Stielow B.J."/>
            <person name="de Hoog S."/>
            <person name="Vicente V.A."/>
            <person name="Weiss V.A."/>
            <person name="de Vries M."/>
            <person name="Cruz L.M."/>
            <person name="Souza E.M."/>
        </authorList>
    </citation>
    <scope>NUCLEOTIDE SEQUENCE [LARGE SCALE GENOMIC DNA]</scope>
    <source>
        <strain evidence="10 11">CBS 131958</strain>
    </source>
</reference>
<dbReference type="Pfam" id="PF24666">
    <property type="entry name" value="zf-C2H2_fungi_2"/>
    <property type="match status" value="1"/>
</dbReference>
<dbReference type="Gene3D" id="3.30.160.60">
    <property type="entry name" value="Classic Zinc Finger"/>
    <property type="match status" value="2"/>
</dbReference>
<dbReference type="AlphaFoldDB" id="A0A0N1HMK5"/>
<name>A0A0N1HMK5_9EURO</name>
<evidence type="ECO:0000256" key="4">
    <source>
        <dbReference type="ARBA" id="ARBA00022833"/>
    </source>
</evidence>
<dbReference type="RefSeq" id="XP_017998490.1">
    <property type="nucleotide sequence ID" value="XM_018144421.1"/>
</dbReference>
<dbReference type="GO" id="GO:0006357">
    <property type="term" value="P:regulation of transcription by RNA polymerase II"/>
    <property type="evidence" value="ECO:0007669"/>
    <property type="project" value="TreeGrafter"/>
</dbReference>
<evidence type="ECO:0000256" key="5">
    <source>
        <dbReference type="ARBA" id="ARBA00023015"/>
    </source>
</evidence>
<dbReference type="PANTHER" id="PTHR46179">
    <property type="entry name" value="ZINC FINGER PROTEIN"/>
    <property type="match status" value="1"/>
</dbReference>
<feature type="domain" description="C2H2-type" evidence="9">
    <location>
        <begin position="19"/>
        <end position="51"/>
    </location>
</feature>
<protein>
    <recommendedName>
        <fullName evidence="9">C2H2-type domain-containing protein</fullName>
    </recommendedName>
</protein>
<evidence type="ECO:0000256" key="1">
    <source>
        <dbReference type="ARBA" id="ARBA00004123"/>
    </source>
</evidence>
<dbReference type="PROSITE" id="PS00028">
    <property type="entry name" value="ZINC_FINGER_C2H2_1"/>
    <property type="match status" value="2"/>
</dbReference>
<keyword evidence="7" id="KW-0539">Nucleus</keyword>
<dbReference type="VEuPathDB" id="FungiDB:AB675_4291"/>
<proteinExistence type="predicted"/>
<dbReference type="PANTHER" id="PTHR46179:SF13">
    <property type="entry name" value="C2H2-TYPE DOMAIN-CONTAINING PROTEIN"/>
    <property type="match status" value="1"/>
</dbReference>
<comment type="subcellular location">
    <subcellularLocation>
        <location evidence="1">Nucleus</location>
    </subcellularLocation>
</comment>
<keyword evidence="2" id="KW-0479">Metal-binding</keyword>
<dbReference type="InterPro" id="IPR013087">
    <property type="entry name" value="Znf_C2H2_type"/>
</dbReference>
<dbReference type="Pfam" id="PF00096">
    <property type="entry name" value="zf-C2H2"/>
    <property type="match status" value="1"/>
</dbReference>
<keyword evidence="11" id="KW-1185">Reference proteome</keyword>
<dbReference type="Proteomes" id="UP000038010">
    <property type="component" value="Unassembled WGS sequence"/>
</dbReference>
<dbReference type="OrthoDB" id="8117402at2759"/>
<evidence type="ECO:0000256" key="8">
    <source>
        <dbReference type="PROSITE-ProRule" id="PRU00042"/>
    </source>
</evidence>
<dbReference type="GO" id="GO:0005634">
    <property type="term" value="C:nucleus"/>
    <property type="evidence" value="ECO:0007669"/>
    <property type="project" value="UniProtKB-SubCell"/>
</dbReference>
<comment type="caution">
    <text evidence="10">The sequence shown here is derived from an EMBL/GenBank/DDBJ whole genome shotgun (WGS) entry which is preliminary data.</text>
</comment>
<dbReference type="STRING" id="1664694.A0A0N1HMK5"/>
<evidence type="ECO:0000256" key="3">
    <source>
        <dbReference type="ARBA" id="ARBA00022771"/>
    </source>
</evidence>
<organism evidence="10 11">
    <name type="scientific">Cyphellophora attinorum</name>
    <dbReference type="NCBI Taxonomy" id="1664694"/>
    <lineage>
        <taxon>Eukaryota</taxon>
        <taxon>Fungi</taxon>
        <taxon>Dikarya</taxon>
        <taxon>Ascomycota</taxon>
        <taxon>Pezizomycotina</taxon>
        <taxon>Eurotiomycetes</taxon>
        <taxon>Chaetothyriomycetidae</taxon>
        <taxon>Chaetothyriales</taxon>
        <taxon>Cyphellophoraceae</taxon>
        <taxon>Cyphellophora</taxon>
    </lineage>
</organism>
<keyword evidence="5" id="KW-0805">Transcription regulation</keyword>
<feature type="domain" description="C2H2-type" evidence="9">
    <location>
        <begin position="74"/>
        <end position="102"/>
    </location>
</feature>
<evidence type="ECO:0000313" key="11">
    <source>
        <dbReference type="Proteomes" id="UP000038010"/>
    </source>
</evidence>
<evidence type="ECO:0000256" key="2">
    <source>
        <dbReference type="ARBA" id="ARBA00022723"/>
    </source>
</evidence>
<evidence type="ECO:0000256" key="6">
    <source>
        <dbReference type="ARBA" id="ARBA00023163"/>
    </source>
</evidence>
<dbReference type="EMBL" id="LFJN01000018">
    <property type="protein sequence ID" value="KPI38527.1"/>
    <property type="molecule type" value="Genomic_DNA"/>
</dbReference>
<dbReference type="GO" id="GO:0008270">
    <property type="term" value="F:zinc ion binding"/>
    <property type="evidence" value="ECO:0007669"/>
    <property type="project" value="UniProtKB-KW"/>
</dbReference>